<reference evidence="4" key="1">
    <citation type="submission" date="2022-07" db="EMBL/GenBank/DDBJ databases">
        <title>Genome Sequence of Physisporinus lineatus.</title>
        <authorList>
            <person name="Buettner E."/>
        </authorList>
    </citation>
    <scope>NUCLEOTIDE SEQUENCE</scope>
    <source>
        <strain evidence="4">VT162</strain>
    </source>
</reference>
<proteinExistence type="predicted"/>
<dbReference type="PANTHER" id="PTHR33840">
    <property type="match status" value="1"/>
</dbReference>
<name>A0AAD5UWZ0_9APHY</name>
<dbReference type="SMART" id="SM00028">
    <property type="entry name" value="TPR"/>
    <property type="match status" value="4"/>
</dbReference>
<evidence type="ECO:0000313" key="4">
    <source>
        <dbReference type="EMBL" id="KAJ3476265.1"/>
    </source>
</evidence>
<dbReference type="Pfam" id="PF09994">
    <property type="entry name" value="T6SS_Tle1-like_cat"/>
    <property type="match status" value="1"/>
</dbReference>
<feature type="domain" description="Anaphase-promoting complex subunit 5" evidence="3">
    <location>
        <begin position="823"/>
        <end position="863"/>
    </location>
</feature>
<keyword evidence="5" id="KW-1185">Reference proteome</keyword>
<dbReference type="InterPro" id="IPR026000">
    <property type="entry name" value="Apc5_dom"/>
</dbReference>
<feature type="domain" description="Anaphase-promoting complex subunit 5" evidence="3">
    <location>
        <begin position="881"/>
        <end position="910"/>
    </location>
</feature>
<evidence type="ECO:0000313" key="5">
    <source>
        <dbReference type="Proteomes" id="UP001212997"/>
    </source>
</evidence>
<dbReference type="Gene3D" id="1.25.40.10">
    <property type="entry name" value="Tetratricopeptide repeat domain"/>
    <property type="match status" value="3"/>
</dbReference>
<dbReference type="Pfam" id="PF12862">
    <property type="entry name" value="ANAPC5"/>
    <property type="match status" value="4"/>
</dbReference>
<dbReference type="InterPro" id="IPR018712">
    <property type="entry name" value="Tle1-like_cat"/>
</dbReference>
<comment type="caution">
    <text evidence="4">The sequence shown here is derived from an EMBL/GenBank/DDBJ whole genome shotgun (WGS) entry which is preliminary data.</text>
</comment>
<dbReference type="InterPro" id="IPR011990">
    <property type="entry name" value="TPR-like_helical_dom_sf"/>
</dbReference>
<dbReference type="InterPro" id="IPR029058">
    <property type="entry name" value="AB_hydrolase_fold"/>
</dbReference>
<dbReference type="SUPFAM" id="SSF53474">
    <property type="entry name" value="alpha/beta-Hydrolases"/>
    <property type="match status" value="1"/>
</dbReference>
<protein>
    <recommendedName>
        <fullName evidence="6">DUF2235 domain-containing protein</fullName>
    </recommendedName>
</protein>
<evidence type="ECO:0008006" key="6">
    <source>
        <dbReference type="Google" id="ProtNLM"/>
    </source>
</evidence>
<sequence>MENTTNRVRGWASGEIEMKRNLGRNQDFDIQAQLPTLPQLRDRTRCSRCNHDERRTEGRNLVVCLDGTTNQFGSNNTNVLEFCSRVKKDDLHELLYLSGIGTLPEAKPPLGQRWDQITDLLFAHTFNQRVLAGYRWLSNMYRPGDKIFIYGFSRGAYQAMALAAMIDTVGLLRRHNEQQLPFALEMYLKCETEDYKERAKNFKKALSWDIRVHFLGLWDTVSSLGKGRKCPRTDNLHEFVCYIRHALALDELRVKFIPEFLGGNTPLPDGAYENSEDGITRVKEVWFAGSHSDVGGGNVPNVQLNNASVPVLWMVNQSIAAGLSVEPSGVILSDAKLRNMQTNDSMTFWYRILEFLPLHWSTHDERKKKRRLHRSSPRVIKPTQKLHISICFIDGYEPLATPCNLQMKTVLDKMVGQGKLDKLDWIDEPFAQHLEKDLFDITQIREIFGRWAASQDQDSQPDVISDLQRLVFLASVREGAQAILQDDDNLKKLLNMIKRGVPSAQDILYALLKNGLSPIHGIVLIALMGSVGLGWKQSVSRLGSQNFIELLEQANKKDEHGRFAPLLDMFAEEYGALPLGKFRTMSDLRASIVVEGEVDPPTDWIKLSLVCLYFGRYMESKVDGDLQIAQKYLREHLSASSPPHSVKTAPIENWLATTLEAEGTKTSLEEALKMRTELVKLCPDGQYDRDLANTRLILKTSEVEERSGGTFVVYPYITTRSKRALINEDREFAKLLTNLSNRFHDLGQKEDALETVERSIEMFNRGASVGLATNDADMATAMNNQSNHLASKGKRESALEIMGVVIWIRRALFDDLNAKGSDTERCRRDLAISLHNRAIRRSDMGQKEGALADIKGAVEFGRQLAADQPHIYNADLAGYLANLSICQWQCSSEHREDALRTIKEAVSLYRPLAKEQPNVFNQTLAMSLTNLSHCQSALGLHEDALVAINEAVSLQRQLAKDRPQPPHIHNVVLARSLIVLSNRQSNLRHTKDALRSIQEAISLYEPLAVEQPDVYNTDLAMALHNLSLRQSDLGQDEDSRKSAMDAFLLDEQLATERPDVYNADLAKSLSDLGLGHRKESRYKEALKPAGGAVSLYRRIATEQPHVYKSRLADSLNGLSVAQSGLGYHEVALESQKEAVSLRRQLANQEPLVHNKNLAIYLNNLSLNYSKLKHYNDALDSALESLLIFRDLSPRPSGYEKRIVDGVTRVKRCLSALGRRADADKFTVESLVVEGGKVVIRKDPNSSGVATGTKDGREADKEEVSGEA</sequence>
<dbReference type="PANTHER" id="PTHR33840:SF1">
    <property type="entry name" value="TLE1 PHOSPHOLIPASE DOMAIN-CONTAINING PROTEIN"/>
    <property type="match status" value="1"/>
</dbReference>
<feature type="domain" description="T6SS Phospholipase effector Tle1-like catalytic" evidence="2">
    <location>
        <begin position="59"/>
        <end position="317"/>
    </location>
</feature>
<evidence type="ECO:0000256" key="1">
    <source>
        <dbReference type="SAM" id="MobiDB-lite"/>
    </source>
</evidence>
<feature type="domain" description="Anaphase-promoting complex subunit 5" evidence="3">
    <location>
        <begin position="923"/>
        <end position="957"/>
    </location>
</feature>
<gene>
    <name evidence="4" type="ORF">NLI96_g11277</name>
</gene>
<evidence type="ECO:0000259" key="3">
    <source>
        <dbReference type="Pfam" id="PF12862"/>
    </source>
</evidence>
<feature type="domain" description="Anaphase-promoting complex subunit 5" evidence="3">
    <location>
        <begin position="976"/>
        <end position="1003"/>
    </location>
</feature>
<dbReference type="EMBL" id="JANAWD010000730">
    <property type="protein sequence ID" value="KAJ3476265.1"/>
    <property type="molecule type" value="Genomic_DNA"/>
</dbReference>
<dbReference type="SUPFAM" id="SSF48452">
    <property type="entry name" value="TPR-like"/>
    <property type="match status" value="3"/>
</dbReference>
<dbReference type="AlphaFoldDB" id="A0AAD5UWZ0"/>
<accession>A0AAD5UWZ0</accession>
<feature type="compositionally biased region" description="Basic and acidic residues" evidence="1">
    <location>
        <begin position="1253"/>
        <end position="1267"/>
    </location>
</feature>
<dbReference type="Proteomes" id="UP001212997">
    <property type="component" value="Unassembled WGS sequence"/>
</dbReference>
<organism evidence="4 5">
    <name type="scientific">Meripilus lineatus</name>
    <dbReference type="NCBI Taxonomy" id="2056292"/>
    <lineage>
        <taxon>Eukaryota</taxon>
        <taxon>Fungi</taxon>
        <taxon>Dikarya</taxon>
        <taxon>Basidiomycota</taxon>
        <taxon>Agaricomycotina</taxon>
        <taxon>Agaricomycetes</taxon>
        <taxon>Polyporales</taxon>
        <taxon>Meripilaceae</taxon>
        <taxon>Meripilus</taxon>
    </lineage>
</organism>
<feature type="region of interest" description="Disordered" evidence="1">
    <location>
        <begin position="1241"/>
        <end position="1267"/>
    </location>
</feature>
<dbReference type="InterPro" id="IPR019734">
    <property type="entry name" value="TPR_rpt"/>
</dbReference>
<evidence type="ECO:0000259" key="2">
    <source>
        <dbReference type="Pfam" id="PF09994"/>
    </source>
</evidence>